<dbReference type="Gene3D" id="1.20.120.1370">
    <property type="entry name" value="Regulator of RNA polymerase sigma(70) subunit, domain 4"/>
    <property type="match status" value="1"/>
</dbReference>
<evidence type="ECO:0000313" key="4">
    <source>
        <dbReference type="EMBL" id="SFM26347.1"/>
    </source>
</evidence>
<dbReference type="GO" id="GO:0006355">
    <property type="term" value="P:regulation of DNA-templated transcription"/>
    <property type="evidence" value="ECO:0007669"/>
    <property type="project" value="InterPro"/>
</dbReference>
<dbReference type="AlphaFoldDB" id="A0A1I4PF78"/>
<dbReference type="RefSeq" id="WP_093472891.1">
    <property type="nucleotide sequence ID" value="NZ_FOUI01000002.1"/>
</dbReference>
<dbReference type="EMBL" id="FOUI01000002">
    <property type="protein sequence ID" value="SFM26347.1"/>
    <property type="molecule type" value="Genomic_DNA"/>
</dbReference>
<dbReference type="InterPro" id="IPR038309">
    <property type="entry name" value="Rsd/AlgQ_sf"/>
</dbReference>
<protein>
    <submittedName>
        <fullName evidence="4">Regulator of sigma D</fullName>
    </submittedName>
</protein>
<dbReference type="STRING" id="1720063.SAMN05216217_102294"/>
<evidence type="ECO:0000313" key="5">
    <source>
        <dbReference type="Proteomes" id="UP000243629"/>
    </source>
</evidence>
<sequence>MLESCKTAEERWGGVHQLIDRWLDERRQLIHAFNALRDAPSANNRLRDFCDLLVDYASAGHFEIYQQLIREAEDFNDSAALDLIGQLYPRIETITRLSVDFNDQHAGPAGDSDSASLPEDLSALGSLLRERFELEDCLIEVLHNAHRTLLQTT</sequence>
<name>A0A1I4PF78_9GAMM</name>
<comment type="similarity">
    <text evidence="3">Belongs to the Rsd/AlgQ family.</text>
</comment>
<organism evidence="4 5">
    <name type="scientific">Halopseudomonas yangmingensis</name>
    <dbReference type="NCBI Taxonomy" id="1720063"/>
    <lineage>
        <taxon>Bacteria</taxon>
        <taxon>Pseudomonadati</taxon>
        <taxon>Pseudomonadota</taxon>
        <taxon>Gammaproteobacteria</taxon>
        <taxon>Pseudomonadales</taxon>
        <taxon>Pseudomonadaceae</taxon>
        <taxon>Halopseudomonas</taxon>
    </lineage>
</organism>
<dbReference type="InterPro" id="IPR007448">
    <property type="entry name" value="Sigma70_reg_Rsd_AlgQ"/>
</dbReference>
<evidence type="ECO:0000256" key="3">
    <source>
        <dbReference type="RuleBase" id="RU004409"/>
    </source>
</evidence>
<proteinExistence type="inferred from homology"/>
<gene>
    <name evidence="4" type="ORF">SAMN05216217_102294</name>
</gene>
<keyword evidence="5" id="KW-1185">Reference proteome</keyword>
<dbReference type="NCBIfam" id="NF008723">
    <property type="entry name" value="PRK11718.1"/>
    <property type="match status" value="1"/>
</dbReference>
<dbReference type="Pfam" id="PF04353">
    <property type="entry name" value="Rsd_AlgQ"/>
    <property type="match status" value="1"/>
</dbReference>
<dbReference type="PIRSF" id="PIRSF016548">
    <property type="entry name" value="Rsd_AlgQ"/>
    <property type="match status" value="1"/>
</dbReference>
<keyword evidence="2 3" id="KW-0804">Transcription</keyword>
<evidence type="ECO:0000256" key="2">
    <source>
        <dbReference type="ARBA" id="ARBA00023163"/>
    </source>
</evidence>
<reference evidence="5" key="1">
    <citation type="submission" date="2016-10" db="EMBL/GenBank/DDBJ databases">
        <authorList>
            <person name="Varghese N."/>
            <person name="Submissions S."/>
        </authorList>
    </citation>
    <scope>NUCLEOTIDE SEQUENCE [LARGE SCALE GENOMIC DNA]</scope>
    <source>
        <strain evidence="5">DSM 24213</strain>
    </source>
</reference>
<keyword evidence="1 3" id="KW-0805">Transcription regulation</keyword>
<evidence type="ECO:0000256" key="1">
    <source>
        <dbReference type="ARBA" id="ARBA00023015"/>
    </source>
</evidence>
<dbReference type="OrthoDB" id="5567237at2"/>
<accession>A0A1I4PF78</accession>
<dbReference type="Proteomes" id="UP000243629">
    <property type="component" value="Unassembled WGS sequence"/>
</dbReference>